<evidence type="ECO:0000313" key="4">
    <source>
        <dbReference type="Proteomes" id="UP000313988"/>
    </source>
</evidence>
<comment type="caution">
    <text evidence="3">The sequence shown here is derived from an EMBL/GenBank/DDBJ whole genome shotgun (WGS) entry which is preliminary data.</text>
</comment>
<reference evidence="2 5" key="2">
    <citation type="submission" date="2020-08" db="EMBL/GenBank/DDBJ databases">
        <title>Genomic Encyclopedia of Type Strains, Phase IV (KMG-IV): sequencing the most valuable type-strain genomes for metagenomic binning, comparative biology and taxonomic classification.</title>
        <authorList>
            <person name="Goeker M."/>
        </authorList>
    </citation>
    <scope>NUCLEOTIDE SEQUENCE [LARGE SCALE GENOMIC DNA]</scope>
    <source>
        <strain evidence="2 5">DSM 12027</strain>
    </source>
</reference>
<accession>A0A5C4XUZ1</accession>
<dbReference type="OrthoDB" id="72528at2"/>
<proteinExistence type="predicted"/>
<name>A0A5C4XUZ1_9DEIO</name>
<gene>
    <name evidence="3" type="ORF">FHR04_19000</name>
    <name evidence="2" type="ORF">HNQ04_003929</name>
</gene>
<evidence type="ECO:0000313" key="5">
    <source>
        <dbReference type="Proteomes" id="UP000629870"/>
    </source>
</evidence>
<organism evidence="3 4">
    <name type="scientific">Deinococcus radiopugnans ATCC 19172</name>
    <dbReference type="NCBI Taxonomy" id="585398"/>
    <lineage>
        <taxon>Bacteria</taxon>
        <taxon>Thermotogati</taxon>
        <taxon>Deinococcota</taxon>
        <taxon>Deinococci</taxon>
        <taxon>Deinococcales</taxon>
        <taxon>Deinococcaceae</taxon>
        <taxon>Deinococcus</taxon>
    </lineage>
</organism>
<dbReference type="Pfam" id="PF13443">
    <property type="entry name" value="HTH_26"/>
    <property type="match status" value="1"/>
</dbReference>
<dbReference type="RefSeq" id="WP_139404774.1">
    <property type="nucleotide sequence ID" value="NZ_JACHEW010000036.1"/>
</dbReference>
<sequence length="128" mass="13701">MRTVQFTLRHYLAAHGLSAYRLAQAARGRVSERTVYALARGEASRVDLGTLGAVMTTLEELTGEPVSPADLLTAVTVPGPDREARAWLDGDASRLGEFEPYDWGGADPYTLGEPVRVGADGELLIGSE</sequence>
<dbReference type="Proteomes" id="UP000313988">
    <property type="component" value="Unassembled WGS sequence"/>
</dbReference>
<protein>
    <submittedName>
        <fullName evidence="3">Helix-turn-helix transcriptional regulator</fullName>
    </submittedName>
</protein>
<evidence type="ECO:0000259" key="1">
    <source>
        <dbReference type="Pfam" id="PF13443"/>
    </source>
</evidence>
<keyword evidence="5" id="KW-1185">Reference proteome</keyword>
<dbReference type="InterPro" id="IPR001387">
    <property type="entry name" value="Cro/C1-type_HTH"/>
</dbReference>
<dbReference type="EMBL" id="JACHEW010000036">
    <property type="protein sequence ID" value="MBB6018648.1"/>
    <property type="molecule type" value="Genomic_DNA"/>
</dbReference>
<evidence type="ECO:0000313" key="2">
    <source>
        <dbReference type="EMBL" id="MBB6018648.1"/>
    </source>
</evidence>
<dbReference type="EMBL" id="VDMO01000034">
    <property type="protein sequence ID" value="TNM67057.1"/>
    <property type="molecule type" value="Genomic_DNA"/>
</dbReference>
<dbReference type="AlphaFoldDB" id="A0A5C4XUZ1"/>
<dbReference type="Proteomes" id="UP000629870">
    <property type="component" value="Unassembled WGS sequence"/>
</dbReference>
<evidence type="ECO:0000313" key="3">
    <source>
        <dbReference type="EMBL" id="TNM67057.1"/>
    </source>
</evidence>
<reference evidence="3 4" key="1">
    <citation type="submission" date="2019-06" db="EMBL/GenBank/DDBJ databases">
        <title>Genome sequence of Deinococcus radiopugnans ATCC 19172.</title>
        <authorList>
            <person name="Maclea K.S."/>
            <person name="Maynard C.R."/>
        </authorList>
    </citation>
    <scope>NUCLEOTIDE SEQUENCE [LARGE SCALE GENOMIC DNA]</scope>
    <source>
        <strain evidence="3 4">ATCC 19172</strain>
    </source>
</reference>
<feature type="domain" description="HTH cro/C1-type" evidence="1">
    <location>
        <begin position="8"/>
        <end position="59"/>
    </location>
</feature>